<evidence type="ECO:0000256" key="2">
    <source>
        <dbReference type="ARBA" id="ARBA00005585"/>
    </source>
</evidence>
<dbReference type="GO" id="GO:0006897">
    <property type="term" value="P:endocytosis"/>
    <property type="evidence" value="ECO:0007669"/>
    <property type="project" value="TreeGrafter"/>
</dbReference>
<accession>A0A0C2D6R1</accession>
<keyword evidence="6" id="KW-0325">Glycoprotein</keyword>
<dbReference type="PROSITE" id="PS50156">
    <property type="entry name" value="SSD"/>
    <property type="match status" value="1"/>
</dbReference>
<evidence type="ECO:0000256" key="5">
    <source>
        <dbReference type="ARBA" id="ARBA00023136"/>
    </source>
</evidence>
<dbReference type="AlphaFoldDB" id="A0A0C2D6R1"/>
<dbReference type="GO" id="GO:0018996">
    <property type="term" value="P:molting cycle, collagen and cuticulin-based cuticle"/>
    <property type="evidence" value="ECO:0007669"/>
    <property type="project" value="TreeGrafter"/>
</dbReference>
<dbReference type="PANTHER" id="PTHR10796:SF191">
    <property type="entry name" value="SSD DOMAIN-CONTAINING PROTEIN"/>
    <property type="match status" value="1"/>
</dbReference>
<dbReference type="EMBL" id="KN727614">
    <property type="protein sequence ID" value="KIH65308.1"/>
    <property type="molecule type" value="Genomic_DNA"/>
</dbReference>
<evidence type="ECO:0000313" key="9">
    <source>
        <dbReference type="EMBL" id="KIH65308.1"/>
    </source>
</evidence>
<feature type="region of interest" description="Disordered" evidence="7">
    <location>
        <begin position="81"/>
        <end position="116"/>
    </location>
</feature>
<keyword evidence="4" id="KW-1133">Transmembrane helix</keyword>
<evidence type="ECO:0000256" key="7">
    <source>
        <dbReference type="SAM" id="MobiDB-lite"/>
    </source>
</evidence>
<name>A0A0C2D6R1_9BILA</name>
<gene>
    <name evidence="9" type="ORF">ANCDUO_04375</name>
</gene>
<dbReference type="Pfam" id="PF02460">
    <property type="entry name" value="Patched"/>
    <property type="match status" value="1"/>
</dbReference>
<dbReference type="OrthoDB" id="5858211at2759"/>
<sequence>MTFGIGIFTTLPGVRMFCLYTCLQVTFTYIYQLTFFSPVLAYAAEMENSGMHSLFFRKALKPDETTSKWRLFLLAGSVCRKSQQASKPPLQAAPSGTSDMSKVCNDKKNSDLYERGGTLRKSDGLIQKMRRKDDYY</sequence>
<dbReference type="InterPro" id="IPR000731">
    <property type="entry name" value="SSD"/>
</dbReference>
<dbReference type="PANTHER" id="PTHR10796">
    <property type="entry name" value="PATCHED-RELATED"/>
    <property type="match status" value="1"/>
</dbReference>
<keyword evidence="3" id="KW-0812">Transmembrane</keyword>
<dbReference type="GO" id="GO:0030659">
    <property type="term" value="C:cytoplasmic vesicle membrane"/>
    <property type="evidence" value="ECO:0007669"/>
    <property type="project" value="TreeGrafter"/>
</dbReference>
<evidence type="ECO:0000256" key="1">
    <source>
        <dbReference type="ARBA" id="ARBA00004141"/>
    </source>
</evidence>
<dbReference type="InterPro" id="IPR051697">
    <property type="entry name" value="Patched_domain-protein"/>
</dbReference>
<dbReference type="InterPro" id="IPR003392">
    <property type="entry name" value="PTHD_SSD"/>
</dbReference>
<protein>
    <recommendedName>
        <fullName evidence="8">SSD domain-containing protein</fullName>
    </recommendedName>
</protein>
<dbReference type="GO" id="GO:0005886">
    <property type="term" value="C:plasma membrane"/>
    <property type="evidence" value="ECO:0007669"/>
    <property type="project" value="TreeGrafter"/>
</dbReference>
<proteinExistence type="inferred from homology"/>
<evidence type="ECO:0000256" key="4">
    <source>
        <dbReference type="ARBA" id="ARBA00022989"/>
    </source>
</evidence>
<comment type="subcellular location">
    <subcellularLocation>
        <location evidence="1">Membrane</location>
        <topology evidence="1">Multi-pass membrane protein</topology>
    </subcellularLocation>
</comment>
<reference evidence="9 10" key="1">
    <citation type="submission" date="2013-12" db="EMBL/GenBank/DDBJ databases">
        <title>Draft genome of the parsitic nematode Ancylostoma duodenale.</title>
        <authorList>
            <person name="Mitreva M."/>
        </authorList>
    </citation>
    <scope>NUCLEOTIDE SEQUENCE [LARGE SCALE GENOMIC DNA]</scope>
    <source>
        <strain evidence="9 10">Zhejiang</strain>
    </source>
</reference>
<feature type="compositionally biased region" description="Basic and acidic residues" evidence="7">
    <location>
        <begin position="104"/>
        <end position="114"/>
    </location>
</feature>
<evidence type="ECO:0000256" key="6">
    <source>
        <dbReference type="ARBA" id="ARBA00023180"/>
    </source>
</evidence>
<comment type="similarity">
    <text evidence="2">Belongs to the patched family.</text>
</comment>
<dbReference type="Proteomes" id="UP000054047">
    <property type="component" value="Unassembled WGS sequence"/>
</dbReference>
<evidence type="ECO:0000256" key="3">
    <source>
        <dbReference type="ARBA" id="ARBA00022692"/>
    </source>
</evidence>
<organism evidence="9 10">
    <name type="scientific">Ancylostoma duodenale</name>
    <dbReference type="NCBI Taxonomy" id="51022"/>
    <lineage>
        <taxon>Eukaryota</taxon>
        <taxon>Metazoa</taxon>
        <taxon>Ecdysozoa</taxon>
        <taxon>Nematoda</taxon>
        <taxon>Chromadorea</taxon>
        <taxon>Rhabditida</taxon>
        <taxon>Rhabditina</taxon>
        <taxon>Rhabditomorpha</taxon>
        <taxon>Strongyloidea</taxon>
        <taxon>Ancylostomatidae</taxon>
        <taxon>Ancylostomatinae</taxon>
        <taxon>Ancylostoma</taxon>
    </lineage>
</organism>
<evidence type="ECO:0000313" key="10">
    <source>
        <dbReference type="Proteomes" id="UP000054047"/>
    </source>
</evidence>
<feature type="domain" description="SSD" evidence="8">
    <location>
        <begin position="1"/>
        <end position="42"/>
    </location>
</feature>
<keyword evidence="10" id="KW-1185">Reference proteome</keyword>
<keyword evidence="5" id="KW-0472">Membrane</keyword>
<evidence type="ECO:0000259" key="8">
    <source>
        <dbReference type="PROSITE" id="PS50156"/>
    </source>
</evidence>